<protein>
    <recommendedName>
        <fullName evidence="1">PilZ domain-containing protein</fullName>
    </recommendedName>
</protein>
<evidence type="ECO:0000313" key="3">
    <source>
        <dbReference type="Proteomes" id="UP000263642"/>
    </source>
</evidence>
<feature type="domain" description="PilZ" evidence="1">
    <location>
        <begin position="15"/>
        <end position="120"/>
    </location>
</feature>
<proteinExistence type="predicted"/>
<dbReference type="EMBL" id="DQAY01000069">
    <property type="protein sequence ID" value="HCO23772.1"/>
    <property type="molecule type" value="Genomic_DNA"/>
</dbReference>
<accession>A0A3D3R6T2</accession>
<dbReference type="Gene3D" id="2.40.10.220">
    <property type="entry name" value="predicted glycosyltransferase like domains"/>
    <property type="match status" value="1"/>
</dbReference>
<dbReference type="SUPFAM" id="SSF141371">
    <property type="entry name" value="PilZ domain-like"/>
    <property type="match status" value="1"/>
</dbReference>
<dbReference type="AlphaFoldDB" id="A0A3D3R6T2"/>
<sequence length="134" mass="15077">MTDRRKSNNRRSGEERRLHQRLQAGPEIRLLRSGENGSSEPLNAVLYDVSLDGIRMLLDLPLSIGETLLIQVHHSGEHLFNSTVKVMWQERTVLGQYTTGCEMCVTLTPKQAKTLNSYLERNPGPVAAALHQKT</sequence>
<dbReference type="Proteomes" id="UP000263642">
    <property type="component" value="Unassembled WGS sequence"/>
</dbReference>
<evidence type="ECO:0000313" key="2">
    <source>
        <dbReference type="EMBL" id="HCO23772.1"/>
    </source>
</evidence>
<organism evidence="2 3">
    <name type="scientific">Gimesia maris</name>
    <dbReference type="NCBI Taxonomy" id="122"/>
    <lineage>
        <taxon>Bacteria</taxon>
        <taxon>Pseudomonadati</taxon>
        <taxon>Planctomycetota</taxon>
        <taxon>Planctomycetia</taxon>
        <taxon>Planctomycetales</taxon>
        <taxon>Planctomycetaceae</taxon>
        <taxon>Gimesia</taxon>
    </lineage>
</organism>
<dbReference type="GO" id="GO:0035438">
    <property type="term" value="F:cyclic-di-GMP binding"/>
    <property type="evidence" value="ECO:0007669"/>
    <property type="project" value="InterPro"/>
</dbReference>
<dbReference type="InterPro" id="IPR009875">
    <property type="entry name" value="PilZ_domain"/>
</dbReference>
<dbReference type="Pfam" id="PF07238">
    <property type="entry name" value="PilZ"/>
    <property type="match status" value="1"/>
</dbReference>
<reference evidence="2 3" key="1">
    <citation type="journal article" date="2018" name="Nat. Biotechnol.">
        <title>A standardized bacterial taxonomy based on genome phylogeny substantially revises the tree of life.</title>
        <authorList>
            <person name="Parks D.H."/>
            <person name="Chuvochina M."/>
            <person name="Waite D.W."/>
            <person name="Rinke C."/>
            <person name="Skarshewski A."/>
            <person name="Chaumeil P.A."/>
            <person name="Hugenholtz P."/>
        </authorList>
    </citation>
    <scope>NUCLEOTIDE SEQUENCE [LARGE SCALE GENOMIC DNA]</scope>
    <source>
        <strain evidence="2">UBA9375</strain>
    </source>
</reference>
<gene>
    <name evidence="2" type="ORF">DIT97_12220</name>
</gene>
<comment type="caution">
    <text evidence="2">The sequence shown here is derived from an EMBL/GenBank/DDBJ whole genome shotgun (WGS) entry which is preliminary data.</text>
</comment>
<evidence type="ECO:0000259" key="1">
    <source>
        <dbReference type="Pfam" id="PF07238"/>
    </source>
</evidence>
<name>A0A3D3R6T2_9PLAN</name>